<gene>
    <name evidence="1" type="ORF">LCGC14_1404410</name>
</gene>
<dbReference type="CDD" id="cd00085">
    <property type="entry name" value="HNHc"/>
    <property type="match status" value="1"/>
</dbReference>
<sequence>MKIKEMNREQRNKYQRIKLREWRMKNRVRDLEQKKRWRDTHKEFKRQKDREYSKEKKRWLTKRVKGYTNNYLKEYLKDSEKHKKYLLRQKDNYKFRKKIIFLRKNCEVCGGSDNLEMHHKEYVNGVEQNILLLCRTHHRELHRKGRSKLEIGGIKNDI</sequence>
<name>A0A0F9JWD9_9ZZZZ</name>
<organism evidence="1">
    <name type="scientific">marine sediment metagenome</name>
    <dbReference type="NCBI Taxonomy" id="412755"/>
    <lineage>
        <taxon>unclassified sequences</taxon>
        <taxon>metagenomes</taxon>
        <taxon>ecological metagenomes</taxon>
    </lineage>
</organism>
<dbReference type="InterPro" id="IPR003615">
    <property type="entry name" value="HNH_nuc"/>
</dbReference>
<comment type="caution">
    <text evidence="1">The sequence shown here is derived from an EMBL/GenBank/DDBJ whole genome shotgun (WGS) entry which is preliminary data.</text>
</comment>
<evidence type="ECO:0000313" key="1">
    <source>
        <dbReference type="EMBL" id="KKM74028.1"/>
    </source>
</evidence>
<evidence type="ECO:0008006" key="2">
    <source>
        <dbReference type="Google" id="ProtNLM"/>
    </source>
</evidence>
<accession>A0A0F9JWD9</accession>
<protein>
    <recommendedName>
        <fullName evidence="2">HNH nuclease domain-containing protein</fullName>
    </recommendedName>
</protein>
<dbReference type="EMBL" id="LAZR01009206">
    <property type="protein sequence ID" value="KKM74028.1"/>
    <property type="molecule type" value="Genomic_DNA"/>
</dbReference>
<dbReference type="AlphaFoldDB" id="A0A0F9JWD9"/>
<reference evidence="1" key="1">
    <citation type="journal article" date="2015" name="Nature">
        <title>Complex archaea that bridge the gap between prokaryotes and eukaryotes.</title>
        <authorList>
            <person name="Spang A."/>
            <person name="Saw J.H."/>
            <person name="Jorgensen S.L."/>
            <person name="Zaremba-Niedzwiedzka K."/>
            <person name="Martijn J."/>
            <person name="Lind A.E."/>
            <person name="van Eijk R."/>
            <person name="Schleper C."/>
            <person name="Guy L."/>
            <person name="Ettema T.J."/>
        </authorList>
    </citation>
    <scope>NUCLEOTIDE SEQUENCE</scope>
</reference>
<proteinExistence type="predicted"/>